<dbReference type="PANTHER" id="PTHR36931">
    <property type="entry name" value="UPF0153 PROTEIN YEIW"/>
    <property type="match status" value="1"/>
</dbReference>
<proteinExistence type="predicted"/>
<accession>A0ABS9HRY8</accession>
<reference evidence="2" key="1">
    <citation type="submission" date="2022-01" db="EMBL/GenBank/DDBJ databases">
        <title>Lysobacter chinensis sp. nov., a bacterium isolated from cow dung compost.</title>
        <authorList>
            <person name="Zhou L.Y."/>
        </authorList>
    </citation>
    <scope>NUCLEOTIDE SEQUENCE [LARGE SCALE GENOMIC DNA]</scope>
    <source>
        <strain evidence="2">TLK-CK17</strain>
    </source>
</reference>
<organism evidence="1 2">
    <name type="scientific">Marilutibacter chinensis</name>
    <dbReference type="NCBI Taxonomy" id="2912247"/>
    <lineage>
        <taxon>Bacteria</taxon>
        <taxon>Pseudomonadati</taxon>
        <taxon>Pseudomonadota</taxon>
        <taxon>Gammaproteobacteria</taxon>
        <taxon>Lysobacterales</taxon>
        <taxon>Lysobacteraceae</taxon>
        <taxon>Marilutibacter</taxon>
    </lineage>
</organism>
<comment type="caution">
    <text evidence="1">The sequence shown here is derived from an EMBL/GenBank/DDBJ whole genome shotgun (WGS) entry which is preliminary data.</text>
</comment>
<gene>
    <name evidence="1" type="ORF">L3V18_07900</name>
</gene>
<name>A0ABS9HRY8_9GAMM</name>
<dbReference type="RefSeq" id="WP_237054124.1">
    <property type="nucleotide sequence ID" value="NZ_JAKJPO010000003.1"/>
</dbReference>
<evidence type="ECO:0000313" key="1">
    <source>
        <dbReference type="EMBL" id="MCF7221709.1"/>
    </source>
</evidence>
<evidence type="ECO:0000313" key="2">
    <source>
        <dbReference type="Proteomes" id="UP001430796"/>
    </source>
</evidence>
<reference evidence="1 2" key="3">
    <citation type="submission" date="2022-01" db="EMBL/GenBank/DDBJ databases">
        <authorList>
            <person name="Zhou L.Y."/>
        </authorList>
    </citation>
    <scope>NUCLEOTIDE SEQUENCE [LARGE SCALE GENOMIC DNA]</scope>
    <source>
        <strain evidence="1 2">TLK-CK17</strain>
    </source>
</reference>
<reference evidence="1 2" key="2">
    <citation type="submission" date="2022-01" db="EMBL/GenBank/DDBJ databases">
        <title>Lysobacter chinensis sp. nov., a bacterium isolated from cow dung compost.</title>
        <authorList>
            <person name="Liu Y."/>
        </authorList>
    </citation>
    <scope>NUCLEOTIDE SEQUENCE [LARGE SCALE GENOMIC DNA]</scope>
    <source>
        <strain evidence="1 2">TLK-CK17</strain>
    </source>
</reference>
<dbReference type="PANTHER" id="PTHR36931:SF1">
    <property type="entry name" value="UPF0153 PROTEIN YEIW"/>
    <property type="match status" value="1"/>
</dbReference>
<dbReference type="Proteomes" id="UP001430796">
    <property type="component" value="Unassembled WGS sequence"/>
</dbReference>
<dbReference type="Pfam" id="PF03692">
    <property type="entry name" value="CxxCxxCC"/>
    <property type="match status" value="1"/>
</dbReference>
<sequence>MNCRSRCGACCIAPSIHSPIPGMPHGKPAGIPCVQLDEHMRCRIFGRPERPPFCVSLRPSQEMCGNSREDAITMLDRLEVLTRPQGSAGTPGKG</sequence>
<protein>
    <submittedName>
        <fullName evidence="1">YkgJ family cysteine cluster protein</fullName>
    </submittedName>
</protein>
<dbReference type="InterPro" id="IPR005358">
    <property type="entry name" value="Puta_zinc/iron-chelating_dom"/>
</dbReference>
<dbReference type="EMBL" id="JAKJPO010000003">
    <property type="protein sequence ID" value="MCF7221709.1"/>
    <property type="molecule type" value="Genomic_DNA"/>
</dbReference>
<keyword evidence="2" id="KW-1185">Reference proteome</keyword>
<dbReference type="InterPro" id="IPR052572">
    <property type="entry name" value="UPF0153_domain"/>
</dbReference>